<feature type="region of interest" description="Disordered" evidence="4">
    <location>
        <begin position="53"/>
        <end position="88"/>
    </location>
</feature>
<dbReference type="Pfam" id="PF13976">
    <property type="entry name" value="gag_pre-integrs"/>
    <property type="match status" value="1"/>
</dbReference>
<dbReference type="Proteomes" id="UP000288805">
    <property type="component" value="Unassembled WGS sequence"/>
</dbReference>
<evidence type="ECO:0000313" key="9">
    <source>
        <dbReference type="EMBL" id="RVW20302.1"/>
    </source>
</evidence>
<dbReference type="Pfam" id="PF22936">
    <property type="entry name" value="Pol_BBD"/>
    <property type="match status" value="1"/>
</dbReference>
<feature type="domain" description="Retroviral polymerase SH3-like" evidence="8">
    <location>
        <begin position="349"/>
        <end position="393"/>
    </location>
</feature>
<sequence>MNIKLEEEVQGLWLLGTLPDSWETFITSLSNLASNGTMNMDLVKSYVLNEGMRRKSQGSSSQSDVLVTEKRRRSKSRGPKNKDRSKSKTNKFANVECHYCHFERETIWVIDSGASIHATPWKDFYKSYTSDDFGSVRMSNDGSAKANGMGDVRLETSNGTVLILKNVKHILDIRMNLISTGKLDDERFCNTFRDSQWKLTRGSMVVTKGKKCSSLYLMKTRVIDSSINAVNDDSTVELWHKRLGHMSEKDLMILAKNNFFSDNMIFDIKRHLLTPQLNGLAERMNRTLVERVRCLLSQSQLPRSFWGEALNIVVHVLNLTPCVPLEFDVPSRIWSDNEISYDHLRVFGCKAFVHIPKDERSKLDAKTRPCVFIGYGKDELGYRFYDPVEDETYDDQHDIGDVETPTQVEMDDDVHEQSPVAEVPPDIPLKRSTRDRHPSTWYFVDDYVLLTEGGEPESYEEVTGYENKMKWVDVMQDKMKSLHENHSFELVKLPKGKRALKNGWVYRVKQEEHTSQPRYKVRLVVKGFSQKKNKEKEDMRRVLYASVVGSLMYVMVCTRLDIAYAVGVVNRFLFNPGRLHWEAVKWIMRYLRDTFKLKLTFGSGKPVLVGYTDSDMADDVDNKRYTSGYLMIFLGGVVS</sequence>
<dbReference type="GO" id="GO:0003676">
    <property type="term" value="F:nucleic acid binding"/>
    <property type="evidence" value="ECO:0007669"/>
    <property type="project" value="InterPro"/>
</dbReference>
<dbReference type="InterPro" id="IPR036397">
    <property type="entry name" value="RNaseH_sf"/>
</dbReference>
<proteinExistence type="predicted"/>
<feature type="domain" description="GAG-pre-integrase" evidence="6">
    <location>
        <begin position="215"/>
        <end position="261"/>
    </location>
</feature>
<dbReference type="InterPro" id="IPR013103">
    <property type="entry name" value="RVT_2"/>
</dbReference>
<dbReference type="SUPFAM" id="SSF53098">
    <property type="entry name" value="Ribonuclease H-like"/>
    <property type="match status" value="1"/>
</dbReference>
<protein>
    <submittedName>
        <fullName evidence="9">Retrovirus-related Pol polyprotein from transposon TNT 1-94</fullName>
    </submittedName>
</protein>
<dbReference type="PANTHER" id="PTHR42648">
    <property type="entry name" value="TRANSPOSASE, PUTATIVE-RELATED"/>
    <property type="match status" value="1"/>
</dbReference>
<dbReference type="InterPro" id="IPR039537">
    <property type="entry name" value="Retrotran_Ty1/copia-like"/>
</dbReference>
<keyword evidence="3" id="KW-0378">Hydrolase</keyword>
<dbReference type="GO" id="GO:0006508">
    <property type="term" value="P:proteolysis"/>
    <property type="evidence" value="ECO:0007669"/>
    <property type="project" value="UniProtKB-KW"/>
</dbReference>
<keyword evidence="1" id="KW-0645">Protease</keyword>
<dbReference type="InterPro" id="IPR025724">
    <property type="entry name" value="GAG-pre-integrase_dom"/>
</dbReference>
<evidence type="ECO:0000256" key="2">
    <source>
        <dbReference type="ARBA" id="ARBA00022723"/>
    </source>
</evidence>
<dbReference type="InterPro" id="IPR057670">
    <property type="entry name" value="SH3_retrovirus"/>
</dbReference>
<keyword evidence="2" id="KW-0479">Metal-binding</keyword>
<evidence type="ECO:0000259" key="7">
    <source>
        <dbReference type="Pfam" id="PF22936"/>
    </source>
</evidence>
<gene>
    <name evidence="9" type="primary">POLX_3652</name>
    <name evidence="9" type="ORF">CK203_111374</name>
</gene>
<feature type="compositionally biased region" description="Basic residues" evidence="4">
    <location>
        <begin position="70"/>
        <end position="79"/>
    </location>
</feature>
<dbReference type="InterPro" id="IPR054722">
    <property type="entry name" value="PolX-like_BBD"/>
</dbReference>
<organism evidence="9 10">
    <name type="scientific">Vitis vinifera</name>
    <name type="common">Grape</name>
    <dbReference type="NCBI Taxonomy" id="29760"/>
    <lineage>
        <taxon>Eukaryota</taxon>
        <taxon>Viridiplantae</taxon>
        <taxon>Streptophyta</taxon>
        <taxon>Embryophyta</taxon>
        <taxon>Tracheophyta</taxon>
        <taxon>Spermatophyta</taxon>
        <taxon>Magnoliopsida</taxon>
        <taxon>eudicotyledons</taxon>
        <taxon>Gunneridae</taxon>
        <taxon>Pentapetalae</taxon>
        <taxon>rosids</taxon>
        <taxon>Vitales</taxon>
        <taxon>Vitaceae</taxon>
        <taxon>Viteae</taxon>
        <taxon>Vitis</taxon>
    </lineage>
</organism>
<accession>A0A438CAN0</accession>
<evidence type="ECO:0000256" key="4">
    <source>
        <dbReference type="SAM" id="MobiDB-lite"/>
    </source>
</evidence>
<comment type="caution">
    <text evidence="9">The sequence shown here is derived from an EMBL/GenBank/DDBJ whole genome shotgun (WGS) entry which is preliminary data.</text>
</comment>
<feature type="domain" description="Retrovirus-related Pol polyprotein from transposon TNT 1-94-like beta-barrel" evidence="7">
    <location>
        <begin position="108"/>
        <end position="187"/>
    </location>
</feature>
<evidence type="ECO:0000256" key="3">
    <source>
        <dbReference type="ARBA" id="ARBA00022801"/>
    </source>
</evidence>
<feature type="domain" description="Reverse transcriptase Ty1/copia-type" evidence="5">
    <location>
        <begin position="485"/>
        <end position="538"/>
    </location>
</feature>
<dbReference type="GO" id="GO:0008233">
    <property type="term" value="F:peptidase activity"/>
    <property type="evidence" value="ECO:0007669"/>
    <property type="project" value="UniProtKB-KW"/>
</dbReference>
<dbReference type="EMBL" id="QGNW01002379">
    <property type="protein sequence ID" value="RVW20302.1"/>
    <property type="molecule type" value="Genomic_DNA"/>
</dbReference>
<dbReference type="AlphaFoldDB" id="A0A438CAN0"/>
<reference evidence="9 10" key="1">
    <citation type="journal article" date="2018" name="PLoS Genet.">
        <title>Population sequencing reveals clonal diversity and ancestral inbreeding in the grapevine cultivar Chardonnay.</title>
        <authorList>
            <person name="Roach M.J."/>
            <person name="Johnson D.L."/>
            <person name="Bohlmann J."/>
            <person name="van Vuuren H.J."/>
            <person name="Jones S.J."/>
            <person name="Pretorius I.S."/>
            <person name="Schmidt S.A."/>
            <person name="Borneman A.R."/>
        </authorList>
    </citation>
    <scope>NUCLEOTIDE SEQUENCE [LARGE SCALE GENOMIC DNA]</scope>
    <source>
        <strain evidence="10">cv. Chardonnay</strain>
        <tissue evidence="9">Leaf</tissue>
    </source>
</reference>
<dbReference type="Pfam" id="PF07727">
    <property type="entry name" value="RVT_2"/>
    <property type="match status" value="1"/>
</dbReference>
<dbReference type="PANTHER" id="PTHR42648:SF28">
    <property type="entry name" value="TRANSPOSON-ENCODED PROTEIN WITH RIBONUCLEASE H-LIKE AND RETROVIRUS ZINC FINGER-LIKE DOMAINS"/>
    <property type="match status" value="1"/>
</dbReference>
<name>A0A438CAN0_VITVI</name>
<evidence type="ECO:0000259" key="6">
    <source>
        <dbReference type="Pfam" id="PF13976"/>
    </source>
</evidence>
<evidence type="ECO:0000313" key="10">
    <source>
        <dbReference type="Proteomes" id="UP000288805"/>
    </source>
</evidence>
<dbReference type="GO" id="GO:0046872">
    <property type="term" value="F:metal ion binding"/>
    <property type="evidence" value="ECO:0007669"/>
    <property type="project" value="UniProtKB-KW"/>
</dbReference>
<dbReference type="Gene3D" id="3.30.420.10">
    <property type="entry name" value="Ribonuclease H-like superfamily/Ribonuclease H"/>
    <property type="match status" value="1"/>
</dbReference>
<evidence type="ECO:0000259" key="8">
    <source>
        <dbReference type="Pfam" id="PF25597"/>
    </source>
</evidence>
<dbReference type="InterPro" id="IPR012337">
    <property type="entry name" value="RNaseH-like_sf"/>
</dbReference>
<evidence type="ECO:0000256" key="1">
    <source>
        <dbReference type="ARBA" id="ARBA00022670"/>
    </source>
</evidence>
<evidence type="ECO:0000259" key="5">
    <source>
        <dbReference type="Pfam" id="PF07727"/>
    </source>
</evidence>
<dbReference type="Pfam" id="PF25597">
    <property type="entry name" value="SH3_retrovirus"/>
    <property type="match status" value="1"/>
</dbReference>